<evidence type="ECO:0000256" key="12">
    <source>
        <dbReference type="ARBA" id="ARBA00022824"/>
    </source>
</evidence>
<dbReference type="Gene3D" id="3.90.550.10">
    <property type="entry name" value="Spore Coat Polysaccharide Biosynthesis Protein SpsA, Chain A"/>
    <property type="match status" value="1"/>
</dbReference>
<evidence type="ECO:0000256" key="20">
    <source>
        <dbReference type="ARBA" id="ARBA00047847"/>
    </source>
</evidence>
<dbReference type="InterPro" id="IPR005069">
    <property type="entry name" value="Nucl-diP-sugar_transferase"/>
</dbReference>
<keyword evidence="9 23" id="KW-0808">Transferase</keyword>
<comment type="similarity">
    <text evidence="6">Belongs to the glycosyltransferase 14 family. XylT subfamily.</text>
</comment>
<evidence type="ECO:0000256" key="8">
    <source>
        <dbReference type="ARBA" id="ARBA00022676"/>
    </source>
</evidence>
<evidence type="ECO:0000259" key="22">
    <source>
        <dbReference type="Pfam" id="PF03407"/>
    </source>
</evidence>
<evidence type="ECO:0000256" key="21">
    <source>
        <dbReference type="SAM" id="MobiDB-lite"/>
    </source>
</evidence>
<evidence type="ECO:0000313" key="23">
    <source>
        <dbReference type="EMBL" id="KAL2914658.1"/>
    </source>
</evidence>
<dbReference type="InterPro" id="IPR003406">
    <property type="entry name" value="Glyco_trans_14"/>
</dbReference>
<feature type="compositionally biased region" description="Gly residues" evidence="21">
    <location>
        <begin position="888"/>
        <end position="910"/>
    </location>
</feature>
<dbReference type="PANTHER" id="PTHR46025">
    <property type="entry name" value="XYLOSYLTRANSFERASE OXT"/>
    <property type="match status" value="1"/>
</dbReference>
<evidence type="ECO:0000256" key="17">
    <source>
        <dbReference type="ARBA" id="ARBA00023157"/>
    </source>
</evidence>
<dbReference type="Pfam" id="PF03407">
    <property type="entry name" value="Nucleotid_trans"/>
    <property type="match status" value="1"/>
</dbReference>
<comment type="subcellular location">
    <subcellularLocation>
        <location evidence="2">Endoplasmic reticulum membrane</location>
        <topology evidence="2">Single-pass type II membrane protein</topology>
    </subcellularLocation>
    <subcellularLocation>
        <location evidence="1">Golgi apparatus membrane</location>
        <topology evidence="1">Single-pass type II membrane protein</topology>
    </subcellularLocation>
</comment>
<reference evidence="23 24" key="1">
    <citation type="submission" date="2023-09" db="EMBL/GenBank/DDBJ databases">
        <title>Pangenome analysis of Batrachochytrium dendrobatidis and related Chytrids.</title>
        <authorList>
            <person name="Yacoub M.N."/>
            <person name="Stajich J.E."/>
            <person name="James T.Y."/>
        </authorList>
    </citation>
    <scope>NUCLEOTIDE SEQUENCE [LARGE SCALE GENOMIC DNA]</scope>
    <source>
        <strain evidence="23 24">JEL0888</strain>
    </source>
</reference>
<organism evidence="23 24">
    <name type="scientific">Polyrhizophydium stewartii</name>
    <dbReference type="NCBI Taxonomy" id="2732419"/>
    <lineage>
        <taxon>Eukaryota</taxon>
        <taxon>Fungi</taxon>
        <taxon>Fungi incertae sedis</taxon>
        <taxon>Chytridiomycota</taxon>
        <taxon>Chytridiomycota incertae sedis</taxon>
        <taxon>Chytridiomycetes</taxon>
        <taxon>Rhizophydiales</taxon>
        <taxon>Rhizophydiales incertae sedis</taxon>
        <taxon>Polyrhizophydium</taxon>
    </lineage>
</organism>
<feature type="region of interest" description="Disordered" evidence="21">
    <location>
        <begin position="857"/>
        <end position="917"/>
    </location>
</feature>
<keyword evidence="11" id="KW-0479">Metal-binding</keyword>
<keyword evidence="12" id="KW-0256">Endoplasmic reticulum</keyword>
<evidence type="ECO:0000256" key="13">
    <source>
        <dbReference type="ARBA" id="ARBA00022968"/>
    </source>
</evidence>
<dbReference type="EMBL" id="JADGIZ020000031">
    <property type="protein sequence ID" value="KAL2914658.1"/>
    <property type="molecule type" value="Genomic_DNA"/>
</dbReference>
<evidence type="ECO:0000313" key="24">
    <source>
        <dbReference type="Proteomes" id="UP001527925"/>
    </source>
</evidence>
<keyword evidence="13" id="KW-0735">Signal-anchor</keyword>
<comment type="pathway">
    <text evidence="3">Glycan metabolism; chondroitin sulfate biosynthesis.</text>
</comment>
<keyword evidence="16" id="KW-0472">Membrane</keyword>
<comment type="caution">
    <text evidence="23">The sequence shown here is derived from an EMBL/GenBank/DDBJ whole genome shotgun (WGS) entry which is preliminary data.</text>
</comment>
<keyword evidence="8 23" id="KW-0328">Glycosyltransferase</keyword>
<evidence type="ECO:0000256" key="18">
    <source>
        <dbReference type="ARBA" id="ARBA00023180"/>
    </source>
</evidence>
<dbReference type="PANTHER" id="PTHR46025:SF3">
    <property type="entry name" value="XYLOSYLTRANSFERASE OXT"/>
    <property type="match status" value="1"/>
</dbReference>
<dbReference type="InterPro" id="IPR043538">
    <property type="entry name" value="XYLT"/>
</dbReference>
<evidence type="ECO:0000256" key="19">
    <source>
        <dbReference type="ARBA" id="ARBA00042865"/>
    </source>
</evidence>
<evidence type="ECO:0000256" key="15">
    <source>
        <dbReference type="ARBA" id="ARBA00023034"/>
    </source>
</evidence>
<evidence type="ECO:0000256" key="9">
    <source>
        <dbReference type="ARBA" id="ARBA00022679"/>
    </source>
</evidence>
<proteinExistence type="inferred from homology"/>
<evidence type="ECO:0000256" key="14">
    <source>
        <dbReference type="ARBA" id="ARBA00022989"/>
    </source>
</evidence>
<evidence type="ECO:0000256" key="5">
    <source>
        <dbReference type="ARBA" id="ARBA00007033"/>
    </source>
</evidence>
<feature type="domain" description="Nucleotide-diphospho-sugar transferase" evidence="22">
    <location>
        <begin position="541"/>
        <end position="799"/>
    </location>
</feature>
<evidence type="ECO:0000256" key="6">
    <source>
        <dbReference type="ARBA" id="ARBA00010195"/>
    </source>
</evidence>
<keyword evidence="24" id="KW-1185">Reference proteome</keyword>
<evidence type="ECO:0000256" key="16">
    <source>
        <dbReference type="ARBA" id="ARBA00023136"/>
    </source>
</evidence>
<dbReference type="Proteomes" id="UP001527925">
    <property type="component" value="Unassembled WGS sequence"/>
</dbReference>
<evidence type="ECO:0000256" key="10">
    <source>
        <dbReference type="ARBA" id="ARBA00022692"/>
    </source>
</evidence>
<keyword evidence="15" id="KW-0333">Golgi apparatus</keyword>
<feature type="compositionally biased region" description="Basic and acidic residues" evidence="21">
    <location>
        <begin position="873"/>
        <end position="886"/>
    </location>
</feature>
<keyword evidence="18" id="KW-0325">Glycoprotein</keyword>
<dbReference type="Pfam" id="PF02485">
    <property type="entry name" value="Branch"/>
    <property type="match status" value="1"/>
</dbReference>
<dbReference type="EC" id="2.4.2.26" evidence="7"/>
<keyword evidence="14" id="KW-1133">Transmembrane helix</keyword>
<dbReference type="InterPro" id="IPR029044">
    <property type="entry name" value="Nucleotide-diphossugar_trans"/>
</dbReference>
<evidence type="ECO:0000256" key="1">
    <source>
        <dbReference type="ARBA" id="ARBA00004323"/>
    </source>
</evidence>
<gene>
    <name evidence="23" type="primary">XYLT2_2</name>
    <name evidence="23" type="ORF">HK105_205797</name>
</gene>
<keyword evidence="10" id="KW-0812">Transmembrane</keyword>
<feature type="region of interest" description="Disordered" evidence="21">
    <location>
        <begin position="1"/>
        <end position="23"/>
    </location>
</feature>
<evidence type="ECO:0000256" key="4">
    <source>
        <dbReference type="ARBA" id="ARBA00005093"/>
    </source>
</evidence>
<sequence length="929" mass="104119">MADALDAGEPQQEALGDFEPEGLPQPQLSFEQRRFLQTLPIRKPPDLPPGFKYFDSLSASRITNAERLRRFKLSGFKYCKMLDGSIFDALVHLHPIGGSLAQTNPLVSSVTALLDSIASNITDFIRVKFEEVDPEDAKRYACYAVAEGNNPSANLSDERFVHSFDPDEYFSAPLPAIRRRVPDRRPARSKYLIAYLIMVHEEAGFNQLKMLLDILDDGNAIILIHVDKSAERLYKLVTDFLAERAAVKSIPQGNVFLAKNRYANTWGHISIVFTQLSGFWELYDLAEWDYIVNLSNYDWPLRNNVEAHAALELHRGHSYIDYWNDTEAIAKRSFRPHLGKADHSGIYQPPELSITSWPFPHWKAYKQMQWMILSRAAVQFFRQSRDAINYLAFMEHSLMPEESFFATALVNSKQFSKLLQRDKKRYVRSPNDNSAPAWIGWSDRHIFRPNEVDPEFLFLRPFNVLGEFFGETKLIEWIRVNHLTRDPLRPCHRDQLGYRDECLREIASAVADLNELIVVPANLDYLPLVENLRCSLLRAGMRNILHWAIDIQTHDKLIESGHLSFFMPNIRGSPHHYNRDDKSFTKLMRNKPKVIRRLLHAGFHVIYLDADTVVTRDFRKVLRRYARETTFADIVVGIDQKQVVEPTTHVKTPPRANAGVMYVRNTERSRQLIDEIIGRQKYDPTLDDQEALREVLAQPRRVLWTGIGAPSTGDAYPQDAAAGDQDAQAAEGANSGFMPDIFGLGSGVAPVQYRDDGRTRVHFLDQIEFINGNMFFDNKALLPSGYNGFYVVHANGQSNPREAFKQRGLWVVDDLNRCVIAQIETVPDPNGPAPLNQAAAAAAAAAAAQAQPASGPAAAAAVNKARRPPSTNDDTKYNDAVQREIAKGIGGAGGASGGSGGAKGGAGDTGGSEDVVQNEAEIARALAAE</sequence>
<comment type="similarity">
    <text evidence="5">Belongs to the glycosyltransferase 77 family.</text>
</comment>
<dbReference type="GO" id="GO:0030158">
    <property type="term" value="F:protein xylosyltransferase activity"/>
    <property type="evidence" value="ECO:0007669"/>
    <property type="project" value="UniProtKB-EC"/>
</dbReference>
<comment type="catalytic activity">
    <reaction evidence="20">
        <text>UDP-alpha-D-xylose + L-seryl-[protein] = 3-O-(beta-D-xylosyl)-L-seryl-[protein] + UDP + H(+)</text>
        <dbReference type="Rhea" id="RHEA:50192"/>
        <dbReference type="Rhea" id="RHEA-COMP:9863"/>
        <dbReference type="Rhea" id="RHEA-COMP:12567"/>
        <dbReference type="ChEBI" id="CHEBI:15378"/>
        <dbReference type="ChEBI" id="CHEBI:29999"/>
        <dbReference type="ChEBI" id="CHEBI:57632"/>
        <dbReference type="ChEBI" id="CHEBI:58223"/>
        <dbReference type="ChEBI" id="CHEBI:132085"/>
        <dbReference type="EC" id="2.4.2.26"/>
    </reaction>
</comment>
<accession>A0ABR4N559</accession>
<evidence type="ECO:0000256" key="3">
    <source>
        <dbReference type="ARBA" id="ARBA00004840"/>
    </source>
</evidence>
<evidence type="ECO:0000256" key="11">
    <source>
        <dbReference type="ARBA" id="ARBA00022723"/>
    </source>
</evidence>
<protein>
    <recommendedName>
        <fullName evidence="7">protein xylosyltransferase</fullName>
        <ecNumber evidence="7">2.4.2.26</ecNumber>
    </recommendedName>
    <alternativeName>
        <fullName evidence="19">Peptide O-xylosyltransferase</fullName>
    </alternativeName>
</protein>
<evidence type="ECO:0000256" key="7">
    <source>
        <dbReference type="ARBA" id="ARBA00011972"/>
    </source>
</evidence>
<name>A0ABR4N559_9FUNG</name>
<comment type="pathway">
    <text evidence="4">Glycan metabolism; heparan sulfate biosynthesis.</text>
</comment>
<keyword evidence="17" id="KW-1015">Disulfide bond</keyword>
<evidence type="ECO:0000256" key="2">
    <source>
        <dbReference type="ARBA" id="ARBA00004648"/>
    </source>
</evidence>